<dbReference type="EMBL" id="ATBP01000041">
    <property type="protein sequence ID" value="ETR73738.1"/>
    <property type="molecule type" value="Genomic_DNA"/>
</dbReference>
<evidence type="ECO:0000256" key="1">
    <source>
        <dbReference type="ARBA" id="ARBA00022801"/>
    </source>
</evidence>
<feature type="domain" description="Nudix hydrolase" evidence="2">
    <location>
        <begin position="36"/>
        <end position="163"/>
    </location>
</feature>
<accession>A0A1V1PG39</accession>
<proteinExistence type="predicted"/>
<dbReference type="Gene3D" id="3.90.79.10">
    <property type="entry name" value="Nucleoside Triphosphate Pyrophosphohydrolase"/>
    <property type="match status" value="1"/>
</dbReference>
<dbReference type="AlphaFoldDB" id="A0A1V1PG39"/>
<keyword evidence="1 3" id="KW-0378">Hydrolase</keyword>
<dbReference type="SUPFAM" id="SSF55811">
    <property type="entry name" value="Nudix"/>
    <property type="match status" value="1"/>
</dbReference>
<dbReference type="Proteomes" id="UP000189670">
    <property type="component" value="Unassembled WGS sequence"/>
</dbReference>
<dbReference type="InterPro" id="IPR000086">
    <property type="entry name" value="NUDIX_hydrolase_dom"/>
</dbReference>
<reference evidence="4" key="1">
    <citation type="submission" date="2012-11" db="EMBL/GenBank/DDBJ databases">
        <authorList>
            <person name="Lucero-Rivera Y.E."/>
            <person name="Tovar-Ramirez D."/>
        </authorList>
    </citation>
    <scope>NUCLEOTIDE SEQUENCE [LARGE SCALE GENOMIC DNA]</scope>
    <source>
        <strain evidence="4">Araruama</strain>
    </source>
</reference>
<dbReference type="PROSITE" id="PS51462">
    <property type="entry name" value="NUDIX"/>
    <property type="match status" value="1"/>
</dbReference>
<evidence type="ECO:0000313" key="3">
    <source>
        <dbReference type="EMBL" id="ETR73738.1"/>
    </source>
</evidence>
<comment type="caution">
    <text evidence="3">The sequence shown here is derived from an EMBL/GenBank/DDBJ whole genome shotgun (WGS) entry which is preliminary data.</text>
</comment>
<sequence>MEKKFCHFCSAKLIRCFIDGRERYYCEKCQTPIYENPVPANAIVVIDNADRLLLVKRAVAPKEGYWCLPGGFMELHEKPELSALRELAEETGIHGKIDRLLGLTTHDSPRYQTILMIGYLVRQYQGVLHAGDDASDVRFFDTNSLPEIAFDSHVQFIQMYFQHINVRDSQVINS</sequence>
<dbReference type="PANTHER" id="PTHR43736">
    <property type="entry name" value="ADP-RIBOSE PYROPHOSPHATASE"/>
    <property type="match status" value="1"/>
</dbReference>
<evidence type="ECO:0000313" key="4">
    <source>
        <dbReference type="Proteomes" id="UP000189670"/>
    </source>
</evidence>
<dbReference type="PRINTS" id="PR00502">
    <property type="entry name" value="NUDIXFAMILY"/>
</dbReference>
<gene>
    <name evidence="3" type="ORF">OMM_00743</name>
</gene>
<dbReference type="Pfam" id="PF00293">
    <property type="entry name" value="NUDIX"/>
    <property type="match status" value="1"/>
</dbReference>
<dbReference type="InterPro" id="IPR015797">
    <property type="entry name" value="NUDIX_hydrolase-like_dom_sf"/>
</dbReference>
<organism evidence="3 4">
    <name type="scientific">Candidatus Magnetoglobus multicellularis str. Araruama</name>
    <dbReference type="NCBI Taxonomy" id="890399"/>
    <lineage>
        <taxon>Bacteria</taxon>
        <taxon>Pseudomonadati</taxon>
        <taxon>Thermodesulfobacteriota</taxon>
        <taxon>Desulfobacteria</taxon>
        <taxon>Desulfobacterales</taxon>
        <taxon>Desulfobacteraceae</taxon>
        <taxon>Candidatus Magnetoglobus</taxon>
    </lineage>
</organism>
<evidence type="ECO:0000259" key="2">
    <source>
        <dbReference type="PROSITE" id="PS51462"/>
    </source>
</evidence>
<protein>
    <submittedName>
        <fullName evidence="3">NUDIX hydrolase</fullName>
    </submittedName>
</protein>
<name>A0A1V1PG39_9BACT</name>
<dbReference type="PANTHER" id="PTHR43736:SF1">
    <property type="entry name" value="DIHYDRONEOPTERIN TRIPHOSPHATE DIPHOSPHATASE"/>
    <property type="match status" value="1"/>
</dbReference>
<dbReference type="GO" id="GO:0016787">
    <property type="term" value="F:hydrolase activity"/>
    <property type="evidence" value="ECO:0007669"/>
    <property type="project" value="UniProtKB-KW"/>
</dbReference>
<dbReference type="InterPro" id="IPR020476">
    <property type="entry name" value="Nudix_hydrolase"/>
</dbReference>